<accession>A0A1I1X933</accession>
<evidence type="ECO:0000259" key="1">
    <source>
        <dbReference type="Pfam" id="PF13676"/>
    </source>
</evidence>
<evidence type="ECO:0000313" key="2">
    <source>
        <dbReference type="EMBL" id="SEG87978.1"/>
    </source>
</evidence>
<evidence type="ECO:0000313" key="5">
    <source>
        <dbReference type="Proteomes" id="UP000236729"/>
    </source>
</evidence>
<dbReference type="Pfam" id="PF13676">
    <property type="entry name" value="TIR_2"/>
    <property type="match status" value="1"/>
</dbReference>
<organism evidence="2 5">
    <name type="scientific">Saccharopolyspora kobensis</name>
    <dbReference type="NCBI Taxonomy" id="146035"/>
    <lineage>
        <taxon>Bacteria</taxon>
        <taxon>Bacillati</taxon>
        <taxon>Actinomycetota</taxon>
        <taxon>Actinomycetes</taxon>
        <taxon>Pseudonocardiales</taxon>
        <taxon>Pseudonocardiaceae</taxon>
        <taxon>Saccharopolyspora</taxon>
    </lineage>
</organism>
<evidence type="ECO:0000313" key="3">
    <source>
        <dbReference type="EMBL" id="SFE03904.1"/>
    </source>
</evidence>
<dbReference type="AlphaFoldDB" id="A0A1H6DRW7"/>
<dbReference type="Proteomes" id="UP000236729">
    <property type="component" value="Unassembled WGS sequence"/>
</dbReference>
<name>A0A1H6DRW7_9PSEU</name>
<reference evidence="2" key="2">
    <citation type="submission" date="2016-10" db="EMBL/GenBank/DDBJ databases">
        <authorList>
            <person name="de Groot N.N."/>
        </authorList>
    </citation>
    <scope>NUCLEOTIDE SEQUENCE [LARGE SCALE GENOMIC DNA]</scope>
    <source>
        <strain evidence="2">ATCC 20501</strain>
    </source>
</reference>
<proteinExistence type="predicted"/>
<sequence>MPEIFVNYRTGDCEETAVAIEQGLSTRFGSERIFRASKSIRPGENYQTRLATASAAARALLVLIGPGWLDARDENGNPKLADENDWTRKEILNARESGARIIPILCGRKTDRLSAAKLPAELRFLADLQSIVYDTGSAEADMDKIAAHLAELVPGLDFRKTPRSRAENSITGTNSGNAVQTQEMNNGTITFNSTEFHGSTGPVSTGSGNLNIFHGDGTNYVQGDNLGGIHQNFGAKRKRKDR</sequence>
<reference evidence="4 5" key="1">
    <citation type="submission" date="2016-10" db="EMBL/GenBank/DDBJ databases">
        <authorList>
            <person name="Varghese N."/>
            <person name="Submissions S."/>
        </authorList>
    </citation>
    <scope>NUCLEOTIDE SEQUENCE [LARGE SCALE GENOMIC DNA]</scope>
    <source>
        <strain evidence="5">ATCC 20501</strain>
        <strain evidence="3 4">CGMCC 4.3529</strain>
    </source>
</reference>
<protein>
    <submittedName>
        <fullName evidence="2">TIR domain-containing protein</fullName>
    </submittedName>
</protein>
<keyword evidence="4" id="KW-1185">Reference proteome</keyword>
<dbReference type="InterPro" id="IPR000157">
    <property type="entry name" value="TIR_dom"/>
</dbReference>
<gene>
    <name evidence="2" type="ORF">SAMN02982929_04882</name>
    <name evidence="3" type="ORF">SAMN05216506_108146</name>
</gene>
<dbReference type="Proteomes" id="UP000199690">
    <property type="component" value="Unassembled WGS sequence"/>
</dbReference>
<dbReference type="InterPro" id="IPR035897">
    <property type="entry name" value="Toll_tir_struct_dom_sf"/>
</dbReference>
<dbReference type="EMBL" id="FOME01000008">
    <property type="protein sequence ID" value="SFE03904.1"/>
    <property type="molecule type" value="Genomic_DNA"/>
</dbReference>
<dbReference type="EMBL" id="FNVB01000007">
    <property type="protein sequence ID" value="SEG87978.1"/>
    <property type="molecule type" value="Genomic_DNA"/>
</dbReference>
<dbReference type="SMR" id="A0A1H6DRW7"/>
<dbReference type="GO" id="GO:0007165">
    <property type="term" value="P:signal transduction"/>
    <property type="evidence" value="ECO:0007669"/>
    <property type="project" value="InterPro"/>
</dbReference>
<evidence type="ECO:0000313" key="4">
    <source>
        <dbReference type="Proteomes" id="UP000199690"/>
    </source>
</evidence>
<dbReference type="Gene3D" id="3.40.50.10140">
    <property type="entry name" value="Toll/interleukin-1 receptor homology (TIR) domain"/>
    <property type="match status" value="1"/>
</dbReference>
<feature type="domain" description="TIR" evidence="1">
    <location>
        <begin position="4"/>
        <end position="134"/>
    </location>
</feature>
<dbReference type="RefSeq" id="WP_093354886.1">
    <property type="nucleotide sequence ID" value="NZ_FNVB01000007.1"/>
</dbReference>
<accession>A0A1H6DRW7</accession>